<gene>
    <name evidence="1" type="ORF">BDR25DRAFT_356824</name>
</gene>
<accession>A0ACB6QQ03</accession>
<organism evidence="1 2">
    <name type="scientific">Lindgomyces ingoldianus</name>
    <dbReference type="NCBI Taxonomy" id="673940"/>
    <lineage>
        <taxon>Eukaryota</taxon>
        <taxon>Fungi</taxon>
        <taxon>Dikarya</taxon>
        <taxon>Ascomycota</taxon>
        <taxon>Pezizomycotina</taxon>
        <taxon>Dothideomycetes</taxon>
        <taxon>Pleosporomycetidae</taxon>
        <taxon>Pleosporales</taxon>
        <taxon>Lindgomycetaceae</taxon>
        <taxon>Lindgomyces</taxon>
    </lineage>
</organism>
<evidence type="ECO:0000313" key="2">
    <source>
        <dbReference type="Proteomes" id="UP000799755"/>
    </source>
</evidence>
<sequence>MKHACEVECIPAWTQLCLRADDAADPSVAEDLESVQKVIGLRHYLLCTSISKDFLFAKAASEIFPSRIEAAHYAAFSRSLEFISALRRDMYSLRELGDPAELVELSDPDPLAVSRYSRSSAATFSVELRDGGGVHEFSLSKGVVSIAKLKILVNGRVDAAVFNEPAYASALLFSPAYNVIRARYRRWMEWCLQTLKRSISDGTDFGAKYSSLHKPIGKQRHVSDSGVQFTDLQWLMGEILHTPIEAPLLEHLLGYLVSRLTKELSHVKLVHVTQRRVKVGPSPLTLFLDLTPHLNLPSSNPAIRTTGIPFSHTIVECVSYASHHSRMHLTIVYVAKTYPLISHIYRLLQSTPLAINAIHYEPGNRLLVNRAVFKPILGRAPLTPCVQFLYFASRINRDLYNLLSTLPKLSVEHLKDKLDKLVHLKDKLVHLKDKLVHRKDKLVYRKDKLVHCKDKLVNLKDILSVILKQNKPSVSIKARESNGTYHEVIISRRAAGSAQNYSGSPPRSVPLIGTTANSS</sequence>
<comment type="caution">
    <text evidence="1">The sequence shown here is derived from an EMBL/GenBank/DDBJ whole genome shotgun (WGS) entry which is preliminary data.</text>
</comment>
<evidence type="ECO:0000313" key="1">
    <source>
        <dbReference type="EMBL" id="KAF2469059.1"/>
    </source>
</evidence>
<reference evidence="1" key="1">
    <citation type="journal article" date="2020" name="Stud. Mycol.">
        <title>101 Dothideomycetes genomes: a test case for predicting lifestyles and emergence of pathogens.</title>
        <authorList>
            <person name="Haridas S."/>
            <person name="Albert R."/>
            <person name="Binder M."/>
            <person name="Bloem J."/>
            <person name="Labutti K."/>
            <person name="Salamov A."/>
            <person name="Andreopoulos B."/>
            <person name="Baker S."/>
            <person name="Barry K."/>
            <person name="Bills G."/>
            <person name="Bluhm B."/>
            <person name="Cannon C."/>
            <person name="Castanera R."/>
            <person name="Culley D."/>
            <person name="Daum C."/>
            <person name="Ezra D."/>
            <person name="Gonzalez J."/>
            <person name="Henrissat B."/>
            <person name="Kuo A."/>
            <person name="Liang C."/>
            <person name="Lipzen A."/>
            <person name="Lutzoni F."/>
            <person name="Magnuson J."/>
            <person name="Mondo S."/>
            <person name="Nolan M."/>
            <person name="Ohm R."/>
            <person name="Pangilinan J."/>
            <person name="Park H.-J."/>
            <person name="Ramirez L."/>
            <person name="Alfaro M."/>
            <person name="Sun H."/>
            <person name="Tritt A."/>
            <person name="Yoshinaga Y."/>
            <person name="Zwiers L.-H."/>
            <person name="Turgeon B."/>
            <person name="Goodwin S."/>
            <person name="Spatafora J."/>
            <person name="Crous P."/>
            <person name="Grigoriev I."/>
        </authorList>
    </citation>
    <scope>NUCLEOTIDE SEQUENCE</scope>
    <source>
        <strain evidence="1">ATCC 200398</strain>
    </source>
</reference>
<dbReference type="Proteomes" id="UP000799755">
    <property type="component" value="Unassembled WGS sequence"/>
</dbReference>
<protein>
    <submittedName>
        <fullName evidence="1">Uncharacterized protein</fullName>
    </submittedName>
</protein>
<dbReference type="EMBL" id="MU003513">
    <property type="protein sequence ID" value="KAF2469059.1"/>
    <property type="molecule type" value="Genomic_DNA"/>
</dbReference>
<keyword evidence="2" id="KW-1185">Reference proteome</keyword>
<name>A0ACB6QQ03_9PLEO</name>
<proteinExistence type="predicted"/>